<gene>
    <name evidence="1" type="ORF">SV7mr_49920</name>
</gene>
<protein>
    <submittedName>
        <fullName evidence="1">Uncharacterized protein</fullName>
    </submittedName>
</protein>
<dbReference type="Proteomes" id="UP000315003">
    <property type="component" value="Chromosome"/>
</dbReference>
<evidence type="ECO:0000313" key="1">
    <source>
        <dbReference type="EMBL" id="QDT62444.1"/>
    </source>
</evidence>
<evidence type="ECO:0000313" key="2">
    <source>
        <dbReference type="Proteomes" id="UP000315003"/>
    </source>
</evidence>
<sequence length="146" mass="17217">MSEAKPFSPDDITFCIKTIHRPWSCHRLVESLQEHFVDPKIIVVDVTPREPYLAWARRLDDDDGPSIDEVPSEELTSVYLIEEAEEAEHSLRRHWESIFDEILSSWCADEKLWPGKRTFTMFQEWFDTRLIDLVFDLADEPIHEDA</sequence>
<reference evidence="1 2" key="1">
    <citation type="submission" date="2019-02" db="EMBL/GenBank/DDBJ databases">
        <title>Deep-cultivation of Planctomycetes and their phenomic and genomic characterization uncovers novel biology.</title>
        <authorList>
            <person name="Wiegand S."/>
            <person name="Jogler M."/>
            <person name="Boedeker C."/>
            <person name="Pinto D."/>
            <person name="Vollmers J."/>
            <person name="Rivas-Marin E."/>
            <person name="Kohn T."/>
            <person name="Peeters S.H."/>
            <person name="Heuer A."/>
            <person name="Rast P."/>
            <person name="Oberbeckmann S."/>
            <person name="Bunk B."/>
            <person name="Jeske O."/>
            <person name="Meyerdierks A."/>
            <person name="Storesund J.E."/>
            <person name="Kallscheuer N."/>
            <person name="Luecker S."/>
            <person name="Lage O.M."/>
            <person name="Pohl T."/>
            <person name="Merkel B.J."/>
            <person name="Hornburger P."/>
            <person name="Mueller R.-W."/>
            <person name="Bruemmer F."/>
            <person name="Labrenz M."/>
            <person name="Spormann A.M."/>
            <person name="Op den Camp H."/>
            <person name="Overmann J."/>
            <person name="Amann R."/>
            <person name="Jetten M.S.M."/>
            <person name="Mascher T."/>
            <person name="Medema M.H."/>
            <person name="Devos D.P."/>
            <person name="Kaster A.-K."/>
            <person name="Ovreas L."/>
            <person name="Rohde M."/>
            <person name="Galperin M.Y."/>
            <person name="Jogler C."/>
        </authorList>
    </citation>
    <scope>NUCLEOTIDE SEQUENCE [LARGE SCALE GENOMIC DNA]</scope>
    <source>
        <strain evidence="1 2">SV_7m_r</strain>
    </source>
</reference>
<dbReference type="RefSeq" id="WP_419187827.1">
    <property type="nucleotide sequence ID" value="NZ_CP036272.1"/>
</dbReference>
<proteinExistence type="predicted"/>
<organism evidence="1 2">
    <name type="scientific">Stieleria bergensis</name>
    <dbReference type="NCBI Taxonomy" id="2528025"/>
    <lineage>
        <taxon>Bacteria</taxon>
        <taxon>Pseudomonadati</taxon>
        <taxon>Planctomycetota</taxon>
        <taxon>Planctomycetia</taxon>
        <taxon>Pirellulales</taxon>
        <taxon>Pirellulaceae</taxon>
        <taxon>Stieleria</taxon>
    </lineage>
</organism>
<dbReference type="EMBL" id="CP036272">
    <property type="protein sequence ID" value="QDT62444.1"/>
    <property type="molecule type" value="Genomic_DNA"/>
</dbReference>
<keyword evidence="2" id="KW-1185">Reference proteome</keyword>
<dbReference type="AlphaFoldDB" id="A0A517T239"/>
<name>A0A517T239_9BACT</name>
<accession>A0A517T239</accession>